<feature type="compositionally biased region" description="Polar residues" evidence="1">
    <location>
        <begin position="1"/>
        <end position="19"/>
    </location>
</feature>
<dbReference type="EMBL" id="KL142394">
    <property type="protein sequence ID" value="KDR71092.1"/>
    <property type="molecule type" value="Genomic_DNA"/>
</dbReference>
<keyword evidence="3" id="KW-1185">Reference proteome</keyword>
<feature type="region of interest" description="Disordered" evidence="1">
    <location>
        <begin position="162"/>
        <end position="312"/>
    </location>
</feature>
<organism evidence="2 3">
    <name type="scientific">Galerina marginata (strain CBS 339.88)</name>
    <dbReference type="NCBI Taxonomy" id="685588"/>
    <lineage>
        <taxon>Eukaryota</taxon>
        <taxon>Fungi</taxon>
        <taxon>Dikarya</taxon>
        <taxon>Basidiomycota</taxon>
        <taxon>Agaricomycotina</taxon>
        <taxon>Agaricomycetes</taxon>
        <taxon>Agaricomycetidae</taxon>
        <taxon>Agaricales</taxon>
        <taxon>Agaricineae</taxon>
        <taxon>Strophariaceae</taxon>
        <taxon>Galerina</taxon>
    </lineage>
</organism>
<reference evidence="3" key="1">
    <citation type="journal article" date="2014" name="Proc. Natl. Acad. Sci. U.S.A.">
        <title>Extensive sampling of basidiomycete genomes demonstrates inadequacy of the white-rot/brown-rot paradigm for wood decay fungi.</title>
        <authorList>
            <person name="Riley R."/>
            <person name="Salamov A.A."/>
            <person name="Brown D.W."/>
            <person name="Nagy L.G."/>
            <person name="Floudas D."/>
            <person name="Held B.W."/>
            <person name="Levasseur A."/>
            <person name="Lombard V."/>
            <person name="Morin E."/>
            <person name="Otillar R."/>
            <person name="Lindquist E.A."/>
            <person name="Sun H."/>
            <person name="LaButti K.M."/>
            <person name="Schmutz J."/>
            <person name="Jabbour D."/>
            <person name="Luo H."/>
            <person name="Baker S.E."/>
            <person name="Pisabarro A.G."/>
            <person name="Walton J.D."/>
            <person name="Blanchette R.A."/>
            <person name="Henrissat B."/>
            <person name="Martin F."/>
            <person name="Cullen D."/>
            <person name="Hibbett D.S."/>
            <person name="Grigoriev I.V."/>
        </authorList>
    </citation>
    <scope>NUCLEOTIDE SEQUENCE [LARGE SCALE GENOMIC DNA]</scope>
    <source>
        <strain evidence="3">CBS 339.88</strain>
    </source>
</reference>
<feature type="region of interest" description="Disordered" evidence="1">
    <location>
        <begin position="1"/>
        <end position="42"/>
    </location>
</feature>
<feature type="region of interest" description="Disordered" evidence="1">
    <location>
        <begin position="325"/>
        <end position="346"/>
    </location>
</feature>
<accession>A0A067SM29</accession>
<evidence type="ECO:0000313" key="3">
    <source>
        <dbReference type="Proteomes" id="UP000027222"/>
    </source>
</evidence>
<feature type="compositionally biased region" description="Polar residues" evidence="1">
    <location>
        <begin position="275"/>
        <end position="288"/>
    </location>
</feature>
<dbReference type="AlphaFoldDB" id="A0A067SM29"/>
<name>A0A067SM29_GALM3</name>
<proteinExistence type="predicted"/>
<gene>
    <name evidence="2" type="ORF">GALMADRAFT_229744</name>
</gene>
<protein>
    <submittedName>
        <fullName evidence="2">Uncharacterized protein</fullName>
    </submittedName>
</protein>
<feature type="compositionally biased region" description="Low complexity" evidence="1">
    <location>
        <begin position="246"/>
        <end position="268"/>
    </location>
</feature>
<evidence type="ECO:0000313" key="2">
    <source>
        <dbReference type="EMBL" id="KDR71092.1"/>
    </source>
</evidence>
<dbReference type="Proteomes" id="UP000027222">
    <property type="component" value="Unassembled WGS sequence"/>
</dbReference>
<evidence type="ECO:0000256" key="1">
    <source>
        <dbReference type="SAM" id="MobiDB-lite"/>
    </source>
</evidence>
<sequence>MNQSSNKSSMGQNRSNRTSMPVRPSQLRPLMPSNMAVNNATGPMRRPIFRSQIPIRARMEEQGSTQPQPNILEQRMHNLHPFTTPQRPAVPVSLSDTQSVVQSVDTAFTVYGERLQADLRDFRSLCTTLVVKEHQEKERWHSLCLKIMKERDSARQRMQALLAGQREPSPRAVSPPGSPTTESSSARGSKRAREEVNTGLDDEDMVISPKSEYRPICALRHSPIPSPPGSPPSYSSVALPPPPSSGTPSAPSSASSATSSEAMSVTSAPPYVTTFRASGSRSPSQTAEDTPAEHQPPVKRRKSSCDTSVFTPEELARDSLTKVEMRCTSRGRSPVTAEATKPPSRVPGSVALPGEFSHVDIMYVPMKGNLVCRACLLKSTKQSSSAPEPKTFPTNASWDDLRDHCITEHPAACVDVARLHPAEIFELRRRLNLSS</sequence>
<dbReference type="HOGENOM" id="CLU_715827_0_0_1"/>
<dbReference type="OrthoDB" id="3066809at2759"/>